<dbReference type="OrthoDB" id="1939643at2759"/>
<dbReference type="SMART" id="SM00384">
    <property type="entry name" value="AT_hook"/>
    <property type="match status" value="3"/>
</dbReference>
<dbReference type="Gene3D" id="2.60.120.10">
    <property type="entry name" value="Jelly Rolls"/>
    <property type="match status" value="1"/>
</dbReference>
<feature type="compositionally biased region" description="Polar residues" evidence="5">
    <location>
        <begin position="104"/>
        <end position="134"/>
    </location>
</feature>
<evidence type="ECO:0000259" key="7">
    <source>
        <dbReference type="Pfam" id="PF15624"/>
    </source>
</evidence>
<dbReference type="GO" id="GO:0019237">
    <property type="term" value="F:centromeric DNA binding"/>
    <property type="evidence" value="ECO:0007669"/>
    <property type="project" value="InterPro"/>
</dbReference>
<dbReference type="Proteomes" id="UP000244855">
    <property type="component" value="Unassembled WGS sequence"/>
</dbReference>
<feature type="compositionally biased region" description="Low complexity" evidence="5">
    <location>
        <begin position="66"/>
        <end position="79"/>
    </location>
</feature>
<feature type="region of interest" description="Disordered" evidence="5">
    <location>
        <begin position="44"/>
        <end position="414"/>
    </location>
</feature>
<feature type="compositionally biased region" description="Polar residues" evidence="5">
    <location>
        <begin position="150"/>
        <end position="164"/>
    </location>
</feature>
<feature type="compositionally biased region" description="Basic and acidic residues" evidence="5">
    <location>
        <begin position="276"/>
        <end position="285"/>
    </location>
</feature>
<keyword evidence="3" id="KW-0238">DNA-binding</keyword>
<dbReference type="GO" id="GO:0051455">
    <property type="term" value="P:spindle attachment to meiosis I kinetochore"/>
    <property type="evidence" value="ECO:0007669"/>
    <property type="project" value="TreeGrafter"/>
</dbReference>
<evidence type="ECO:0000256" key="1">
    <source>
        <dbReference type="ARBA" id="ARBA00004123"/>
    </source>
</evidence>
<comment type="subcellular location">
    <subcellularLocation>
        <location evidence="1">Nucleus</location>
    </subcellularLocation>
</comment>
<dbReference type="GO" id="GO:0051315">
    <property type="term" value="P:attachment of mitotic spindle microtubules to kinetochore"/>
    <property type="evidence" value="ECO:0007669"/>
    <property type="project" value="TreeGrafter"/>
</dbReference>
<evidence type="ECO:0000256" key="3">
    <source>
        <dbReference type="ARBA" id="ARBA00023125"/>
    </source>
</evidence>
<organism evidence="8 9">
    <name type="scientific">Periconia macrospinosa</name>
    <dbReference type="NCBI Taxonomy" id="97972"/>
    <lineage>
        <taxon>Eukaryota</taxon>
        <taxon>Fungi</taxon>
        <taxon>Dikarya</taxon>
        <taxon>Ascomycota</taxon>
        <taxon>Pezizomycotina</taxon>
        <taxon>Dothideomycetes</taxon>
        <taxon>Pleosporomycetidae</taxon>
        <taxon>Pleosporales</taxon>
        <taxon>Massarineae</taxon>
        <taxon>Periconiaceae</taxon>
        <taxon>Periconia</taxon>
    </lineage>
</organism>
<dbReference type="InterPro" id="IPR028386">
    <property type="entry name" value="CENP-C/Mif2/cnp3"/>
</dbReference>
<keyword evidence="4" id="KW-0539">Nucleus</keyword>
<feature type="compositionally biased region" description="Basic residues" evidence="5">
    <location>
        <begin position="376"/>
        <end position="386"/>
    </location>
</feature>
<dbReference type="EMBL" id="KZ805300">
    <property type="protein sequence ID" value="PVI08643.1"/>
    <property type="molecule type" value="Genomic_DNA"/>
</dbReference>
<feature type="domain" description="Mif2 N-terminal" evidence="7">
    <location>
        <begin position="14"/>
        <end position="147"/>
    </location>
</feature>
<sequence>MASKRVRENRENQFYDVGVQGRKTGITLEDKGVRDEYGLEPISGIFSSPQKSPVNRAALNPSGGTITESESMEIQESSIPDMTTSAHILRTSRTHFPPPRSRSPIKTNIGSSPRRQSSMGPRHQSANLVSSPLRATSHPAVNRKLDFVQDESSLQETPALSGSGQPRGKRRSVYDLELSPSRGHSATLEESIQDEIMAEGGFDGMAEESYVSDIGNDASAGAINDVTEDVEESEPILEPVKQPGKRGRKRKSDLIESTVQEEAPKTRRRGAPPRPNVEKQKKDKAIAAAPRRSKRVSEATEEEPSVLVNESATLATDIDTPRVEPKRRGRPPKNIVQPEKTEKPTAVKNSRKKKQTVQDPDPEPEPEPEREEPVFKKPKPSGRPPKKVVEKPVEKERAHKDQDKSAEGGKFVDVHGKPISKADIDQMSTVSAGSRFGRGRHLSVFRELEPQSVAHVGRTGRHRVKPIEFWRNEKCAYDSEGNMQAIVKNEMKEPVRPAHTNYRSKAKRKGLAAIEEDEEVDLEPWEADEGVFVGIFKDWDAEAEMAGNEFVESNLAWAPKGINPTEVTDATFKFTKLASVGGDSFLSWGFLELNADQMKRTKNSRRMHMVFHVQSGTVEVKVHENMFTVHRGGVWHVPRGKFDFFSHPFLLFFEYFHQSVHLIPFIQLPLVRRQSFYAYRHGPTTAHGSLCSPTGYNMSALHCTAWPNILLSTRLQMWLVQQCGTTRPPPVVRVSMATYC</sequence>
<dbReference type="Pfam" id="PF11699">
    <property type="entry name" value="CENP-C_C"/>
    <property type="match status" value="1"/>
</dbReference>
<dbReference type="InterPro" id="IPR025974">
    <property type="entry name" value="Mif2/CENP-C_cupin"/>
</dbReference>
<dbReference type="Pfam" id="PF15624">
    <property type="entry name" value="Mif2_N"/>
    <property type="match status" value="1"/>
</dbReference>
<evidence type="ECO:0000259" key="6">
    <source>
        <dbReference type="Pfam" id="PF11699"/>
    </source>
</evidence>
<dbReference type="InterPro" id="IPR017956">
    <property type="entry name" value="AT_hook_DNA-bd_motif"/>
</dbReference>
<comment type="similarity">
    <text evidence="2">Belongs to the CENP-C/MIF2 family.</text>
</comment>
<dbReference type="GO" id="GO:0051382">
    <property type="term" value="P:kinetochore assembly"/>
    <property type="evidence" value="ECO:0007669"/>
    <property type="project" value="InterPro"/>
</dbReference>
<dbReference type="STRING" id="97972.A0A2V1EDN8"/>
<feature type="domain" description="Mif2/CENP-C cupin" evidence="6">
    <location>
        <begin position="572"/>
        <end position="640"/>
    </location>
</feature>
<keyword evidence="9" id="KW-1185">Reference proteome</keyword>
<reference evidence="8 9" key="1">
    <citation type="journal article" date="2018" name="Sci. Rep.">
        <title>Comparative genomics provides insights into the lifestyle and reveals functional heterogeneity of dark septate endophytic fungi.</title>
        <authorList>
            <person name="Knapp D.G."/>
            <person name="Nemeth J.B."/>
            <person name="Barry K."/>
            <person name="Hainaut M."/>
            <person name="Henrissat B."/>
            <person name="Johnson J."/>
            <person name="Kuo A."/>
            <person name="Lim J.H.P."/>
            <person name="Lipzen A."/>
            <person name="Nolan M."/>
            <person name="Ohm R.A."/>
            <person name="Tamas L."/>
            <person name="Grigoriev I.V."/>
            <person name="Spatafora J.W."/>
            <person name="Nagy L.G."/>
            <person name="Kovacs G.M."/>
        </authorList>
    </citation>
    <scope>NUCLEOTIDE SEQUENCE [LARGE SCALE GENOMIC DNA]</scope>
    <source>
        <strain evidence="8 9">DSE2036</strain>
    </source>
</reference>
<dbReference type="GO" id="GO:0000776">
    <property type="term" value="C:kinetochore"/>
    <property type="evidence" value="ECO:0007669"/>
    <property type="project" value="InterPro"/>
</dbReference>
<feature type="compositionally biased region" description="Basic and acidic residues" evidence="5">
    <location>
        <begin position="387"/>
        <end position="414"/>
    </location>
</feature>
<dbReference type="InterPro" id="IPR014710">
    <property type="entry name" value="RmlC-like_jellyroll"/>
</dbReference>
<evidence type="ECO:0000256" key="5">
    <source>
        <dbReference type="SAM" id="MobiDB-lite"/>
    </source>
</evidence>
<feature type="compositionally biased region" description="Acidic residues" evidence="5">
    <location>
        <begin position="360"/>
        <end position="370"/>
    </location>
</feature>
<dbReference type="AlphaFoldDB" id="A0A2V1EDN8"/>
<proteinExistence type="inferred from homology"/>
<dbReference type="PANTHER" id="PTHR16684">
    <property type="entry name" value="CENTROMERE PROTEIN C"/>
    <property type="match status" value="1"/>
</dbReference>
<dbReference type="GO" id="GO:0005634">
    <property type="term" value="C:nucleus"/>
    <property type="evidence" value="ECO:0007669"/>
    <property type="project" value="UniProtKB-SubCell"/>
</dbReference>
<evidence type="ECO:0000256" key="2">
    <source>
        <dbReference type="ARBA" id="ARBA00010291"/>
    </source>
</evidence>
<protein>
    <recommendedName>
        <fullName evidence="10">Mif2/CENP-C cupin domain-containing protein</fullName>
    </recommendedName>
</protein>
<accession>A0A2V1EDN8</accession>
<name>A0A2V1EDN8_9PLEO</name>
<dbReference type="InterPro" id="IPR028929">
    <property type="entry name" value="Mif2_N"/>
</dbReference>
<evidence type="ECO:0000313" key="8">
    <source>
        <dbReference type="EMBL" id="PVI08643.1"/>
    </source>
</evidence>
<evidence type="ECO:0000313" key="9">
    <source>
        <dbReference type="Proteomes" id="UP000244855"/>
    </source>
</evidence>
<evidence type="ECO:0008006" key="10">
    <source>
        <dbReference type="Google" id="ProtNLM"/>
    </source>
</evidence>
<feature type="compositionally biased region" description="Acidic residues" evidence="5">
    <location>
        <begin position="226"/>
        <end position="235"/>
    </location>
</feature>
<gene>
    <name evidence="8" type="ORF">DM02DRAFT_8212</name>
</gene>
<dbReference type="PANTHER" id="PTHR16684:SF11">
    <property type="entry name" value="CENTROMERE PROTEIN C"/>
    <property type="match status" value="1"/>
</dbReference>
<evidence type="ECO:0000256" key="4">
    <source>
        <dbReference type="ARBA" id="ARBA00023242"/>
    </source>
</evidence>